<evidence type="ECO:0000313" key="9">
    <source>
        <dbReference type="EMBL" id="KAK1261322.1"/>
    </source>
</evidence>
<dbReference type="PANTHER" id="PTHR11802:SF223">
    <property type="entry name" value="CARBOXYPEPTIDASE"/>
    <property type="match status" value="1"/>
</dbReference>
<dbReference type="Pfam" id="PF00450">
    <property type="entry name" value="Peptidase_S10"/>
    <property type="match status" value="1"/>
</dbReference>
<evidence type="ECO:0000256" key="6">
    <source>
        <dbReference type="ARBA" id="ARBA00023157"/>
    </source>
</evidence>
<comment type="caution">
    <text evidence="9">The sequence shown here is derived from an EMBL/GenBank/DDBJ whole genome shotgun (WGS) entry which is preliminary data.</text>
</comment>
<accession>A0AAV9AAX8</accession>
<dbReference type="PROSITE" id="PS00131">
    <property type="entry name" value="CARBOXYPEPT_SER_SER"/>
    <property type="match status" value="1"/>
</dbReference>
<name>A0AAV9AAX8_ACOGR</name>
<evidence type="ECO:0000256" key="2">
    <source>
        <dbReference type="ARBA" id="ARBA00022645"/>
    </source>
</evidence>
<keyword evidence="4 8" id="KW-0732">Signal</keyword>
<comment type="similarity">
    <text evidence="1 8">Belongs to the peptidase S10 family.</text>
</comment>
<gene>
    <name evidence="9" type="ORF">QJS04_geneDACA001398</name>
</gene>
<evidence type="ECO:0000256" key="7">
    <source>
        <dbReference type="ARBA" id="ARBA00023180"/>
    </source>
</evidence>
<evidence type="ECO:0000256" key="3">
    <source>
        <dbReference type="ARBA" id="ARBA00022670"/>
    </source>
</evidence>
<evidence type="ECO:0000256" key="5">
    <source>
        <dbReference type="ARBA" id="ARBA00022801"/>
    </source>
</evidence>
<dbReference type="AlphaFoldDB" id="A0AAV9AAX8"/>
<evidence type="ECO:0000256" key="4">
    <source>
        <dbReference type="ARBA" id="ARBA00022729"/>
    </source>
</evidence>
<reference evidence="9" key="1">
    <citation type="journal article" date="2023" name="Nat. Commun.">
        <title>Diploid and tetraploid genomes of Acorus and the evolution of monocots.</title>
        <authorList>
            <person name="Ma L."/>
            <person name="Liu K.W."/>
            <person name="Li Z."/>
            <person name="Hsiao Y.Y."/>
            <person name="Qi Y."/>
            <person name="Fu T."/>
            <person name="Tang G.D."/>
            <person name="Zhang D."/>
            <person name="Sun W.H."/>
            <person name="Liu D.K."/>
            <person name="Li Y."/>
            <person name="Chen G.Z."/>
            <person name="Liu X.D."/>
            <person name="Liao X.Y."/>
            <person name="Jiang Y.T."/>
            <person name="Yu X."/>
            <person name="Hao Y."/>
            <person name="Huang J."/>
            <person name="Zhao X.W."/>
            <person name="Ke S."/>
            <person name="Chen Y.Y."/>
            <person name="Wu W.L."/>
            <person name="Hsu J.L."/>
            <person name="Lin Y.F."/>
            <person name="Huang M.D."/>
            <person name="Li C.Y."/>
            <person name="Huang L."/>
            <person name="Wang Z.W."/>
            <person name="Zhao X."/>
            <person name="Zhong W.Y."/>
            <person name="Peng D.H."/>
            <person name="Ahmad S."/>
            <person name="Lan S."/>
            <person name="Zhang J.S."/>
            <person name="Tsai W.C."/>
            <person name="Van de Peer Y."/>
            <person name="Liu Z.J."/>
        </authorList>
    </citation>
    <scope>NUCLEOTIDE SEQUENCE</scope>
    <source>
        <strain evidence="9">SCP</strain>
    </source>
</reference>
<keyword evidence="7" id="KW-0325">Glycoprotein</keyword>
<dbReference type="Gene3D" id="6.10.250.940">
    <property type="match status" value="1"/>
</dbReference>
<dbReference type="InterPro" id="IPR018202">
    <property type="entry name" value="Ser_caboxypep_ser_AS"/>
</dbReference>
<dbReference type="InterPro" id="IPR029058">
    <property type="entry name" value="AB_hydrolase_fold"/>
</dbReference>
<sequence>MKSSPANSALCLLLCLLAISSSMASSTGAGTARMADRVVRIPGQPPVGFRQYAGYVTIDESRGKAFFYWFFEAMRKPTEKPLVLWLNGGPGCSSIGFGEAQELGPFIVQKGKPELISLVYDIICAESNLLFLDSPEGVGFSYSNVTDVLGDHATDCSAISSHKFLINWFKKFPQYKNHEFYLTGESYAGHYVPQLANVILDENKKALKEDHINLKGIMIFNAAIDDETQSKGMIDFAYSHALLSDQAYHKIIQTCDFSKVNLSDACNEAMTPYNKLYNIIDMYSIYSVRCGGVNPCQQIVVTEYFNRRDVQEALHANVTNLPYAFSLCSNAVSNAWNESAQTILPIIKKLIHDQIRIWVISGDTDGRVPVTSTRYALNRLGLNITEDWTQWYHYNQVGGWTIYYEGLTFVTVRRSGHQVPTYAPKRSLQLFKHFLANKKLPTSSF</sequence>
<proteinExistence type="inferred from homology"/>
<dbReference type="PRINTS" id="PR00724">
    <property type="entry name" value="CRBOXYPTASEC"/>
</dbReference>
<evidence type="ECO:0000256" key="8">
    <source>
        <dbReference type="RuleBase" id="RU361156"/>
    </source>
</evidence>
<dbReference type="Gene3D" id="3.40.50.11320">
    <property type="match status" value="1"/>
</dbReference>
<dbReference type="GO" id="GO:0005773">
    <property type="term" value="C:vacuole"/>
    <property type="evidence" value="ECO:0007669"/>
    <property type="project" value="TreeGrafter"/>
</dbReference>
<dbReference type="EMBL" id="JAUJYN010000010">
    <property type="protein sequence ID" value="KAK1261322.1"/>
    <property type="molecule type" value="Genomic_DNA"/>
</dbReference>
<feature type="signal peptide" evidence="8">
    <location>
        <begin position="1"/>
        <end position="24"/>
    </location>
</feature>
<protein>
    <recommendedName>
        <fullName evidence="8">Carboxypeptidase</fullName>
        <ecNumber evidence="8">3.4.16.-</ecNumber>
    </recommendedName>
</protein>
<reference evidence="9" key="2">
    <citation type="submission" date="2023-06" db="EMBL/GenBank/DDBJ databases">
        <authorList>
            <person name="Ma L."/>
            <person name="Liu K.-W."/>
            <person name="Li Z."/>
            <person name="Hsiao Y.-Y."/>
            <person name="Qi Y."/>
            <person name="Fu T."/>
            <person name="Tang G."/>
            <person name="Zhang D."/>
            <person name="Sun W.-H."/>
            <person name="Liu D.-K."/>
            <person name="Li Y."/>
            <person name="Chen G.-Z."/>
            <person name="Liu X.-D."/>
            <person name="Liao X.-Y."/>
            <person name="Jiang Y.-T."/>
            <person name="Yu X."/>
            <person name="Hao Y."/>
            <person name="Huang J."/>
            <person name="Zhao X.-W."/>
            <person name="Ke S."/>
            <person name="Chen Y.-Y."/>
            <person name="Wu W.-L."/>
            <person name="Hsu J.-L."/>
            <person name="Lin Y.-F."/>
            <person name="Huang M.-D."/>
            <person name="Li C.-Y."/>
            <person name="Huang L."/>
            <person name="Wang Z.-W."/>
            <person name="Zhao X."/>
            <person name="Zhong W.-Y."/>
            <person name="Peng D.-H."/>
            <person name="Ahmad S."/>
            <person name="Lan S."/>
            <person name="Zhang J.-S."/>
            <person name="Tsai W.-C."/>
            <person name="Van De Peer Y."/>
            <person name="Liu Z.-J."/>
        </authorList>
    </citation>
    <scope>NUCLEOTIDE SEQUENCE</scope>
    <source>
        <strain evidence="9">SCP</strain>
        <tissue evidence="9">Leaves</tissue>
    </source>
</reference>
<dbReference type="PANTHER" id="PTHR11802">
    <property type="entry name" value="SERINE PROTEASE FAMILY S10 SERINE CARBOXYPEPTIDASE"/>
    <property type="match status" value="1"/>
</dbReference>
<keyword evidence="6" id="KW-1015">Disulfide bond</keyword>
<dbReference type="InterPro" id="IPR001563">
    <property type="entry name" value="Peptidase_S10"/>
</dbReference>
<keyword evidence="2 8" id="KW-0121">Carboxypeptidase</keyword>
<evidence type="ECO:0000256" key="1">
    <source>
        <dbReference type="ARBA" id="ARBA00009431"/>
    </source>
</evidence>
<dbReference type="FunFam" id="3.40.50.11320:FF:000001">
    <property type="entry name" value="Carboxypeptidase"/>
    <property type="match status" value="1"/>
</dbReference>
<dbReference type="SUPFAM" id="SSF53474">
    <property type="entry name" value="alpha/beta-Hydrolases"/>
    <property type="match status" value="1"/>
</dbReference>
<feature type="chain" id="PRO_5043089189" description="Carboxypeptidase" evidence="8">
    <location>
        <begin position="25"/>
        <end position="445"/>
    </location>
</feature>
<dbReference type="FunFam" id="3.40.50.1820:FF:000211">
    <property type="entry name" value="Carboxypeptidase"/>
    <property type="match status" value="1"/>
</dbReference>
<dbReference type="EC" id="3.4.16.-" evidence="8"/>
<dbReference type="GO" id="GO:0004185">
    <property type="term" value="F:serine-type carboxypeptidase activity"/>
    <property type="evidence" value="ECO:0007669"/>
    <property type="project" value="UniProtKB-UniRule"/>
</dbReference>
<evidence type="ECO:0000313" key="10">
    <source>
        <dbReference type="Proteomes" id="UP001179952"/>
    </source>
</evidence>
<organism evidence="9 10">
    <name type="scientific">Acorus gramineus</name>
    <name type="common">Dwarf sweet flag</name>
    <dbReference type="NCBI Taxonomy" id="55184"/>
    <lineage>
        <taxon>Eukaryota</taxon>
        <taxon>Viridiplantae</taxon>
        <taxon>Streptophyta</taxon>
        <taxon>Embryophyta</taxon>
        <taxon>Tracheophyta</taxon>
        <taxon>Spermatophyta</taxon>
        <taxon>Magnoliopsida</taxon>
        <taxon>Liliopsida</taxon>
        <taxon>Acoraceae</taxon>
        <taxon>Acorus</taxon>
    </lineage>
</organism>
<keyword evidence="3 8" id="KW-0645">Protease</keyword>
<keyword evidence="10" id="KW-1185">Reference proteome</keyword>
<dbReference type="Gene3D" id="3.40.50.1820">
    <property type="entry name" value="alpha/beta hydrolase"/>
    <property type="match status" value="1"/>
</dbReference>
<keyword evidence="5 8" id="KW-0378">Hydrolase</keyword>
<dbReference type="GO" id="GO:0006508">
    <property type="term" value="P:proteolysis"/>
    <property type="evidence" value="ECO:0007669"/>
    <property type="project" value="UniProtKB-KW"/>
</dbReference>
<dbReference type="Proteomes" id="UP001179952">
    <property type="component" value="Unassembled WGS sequence"/>
</dbReference>